<evidence type="ECO:0000256" key="1">
    <source>
        <dbReference type="ARBA" id="ARBA00010701"/>
    </source>
</evidence>
<feature type="chain" id="PRO_5047315498" description="Lipase" evidence="3">
    <location>
        <begin position="35"/>
        <end position="414"/>
    </location>
</feature>
<keyword evidence="2" id="KW-0442">Lipid degradation</keyword>
<protein>
    <recommendedName>
        <fullName evidence="2">Lipase</fullName>
    </recommendedName>
</protein>
<keyword evidence="2" id="KW-0378">Hydrolase</keyword>
<feature type="domain" description="Partial AB-hydrolase lipase" evidence="4">
    <location>
        <begin position="46"/>
        <end position="100"/>
    </location>
</feature>
<reference evidence="6" key="1">
    <citation type="submission" date="2025-08" db="UniProtKB">
        <authorList>
            <consortium name="RefSeq"/>
        </authorList>
    </citation>
    <scope>IDENTIFICATION</scope>
    <source>
        <tissue evidence="6">Adult</tissue>
    </source>
</reference>
<keyword evidence="2" id="KW-0443">Lipid metabolism</keyword>
<dbReference type="GeneID" id="105224715"/>
<dbReference type="RefSeq" id="XP_049308505.1">
    <property type="nucleotide sequence ID" value="XM_049452548.1"/>
</dbReference>
<keyword evidence="5" id="KW-1185">Reference proteome</keyword>
<gene>
    <name evidence="6" type="primary">LOC105224715</name>
</gene>
<dbReference type="PANTHER" id="PTHR11005">
    <property type="entry name" value="LYSOSOMAL ACID LIPASE-RELATED"/>
    <property type="match status" value="1"/>
</dbReference>
<dbReference type="Gene3D" id="3.40.50.1820">
    <property type="entry name" value="alpha/beta hydrolase"/>
    <property type="match status" value="1"/>
</dbReference>
<proteinExistence type="inferred from homology"/>
<dbReference type="InterPro" id="IPR025483">
    <property type="entry name" value="Lipase_euk"/>
</dbReference>
<dbReference type="InterPro" id="IPR006693">
    <property type="entry name" value="AB_hydrolase_lipase"/>
</dbReference>
<dbReference type="InterPro" id="IPR029058">
    <property type="entry name" value="AB_hydrolase_fold"/>
</dbReference>
<dbReference type="PROSITE" id="PS51257">
    <property type="entry name" value="PROKAR_LIPOPROTEIN"/>
    <property type="match status" value="1"/>
</dbReference>
<evidence type="ECO:0000256" key="3">
    <source>
        <dbReference type="SAM" id="SignalP"/>
    </source>
</evidence>
<keyword evidence="3" id="KW-0732">Signal</keyword>
<comment type="similarity">
    <text evidence="1 2">Belongs to the AB hydrolase superfamily. Lipase family.</text>
</comment>
<accession>A0ABM3JH12</accession>
<dbReference type="Pfam" id="PF04083">
    <property type="entry name" value="Abhydro_lipase"/>
    <property type="match status" value="1"/>
</dbReference>
<feature type="signal peptide" evidence="3">
    <location>
        <begin position="1"/>
        <end position="34"/>
    </location>
</feature>
<organism evidence="5 6">
    <name type="scientific">Bactrocera dorsalis</name>
    <name type="common">Oriental fruit fly</name>
    <name type="synonym">Dacus dorsalis</name>
    <dbReference type="NCBI Taxonomy" id="27457"/>
    <lineage>
        <taxon>Eukaryota</taxon>
        <taxon>Metazoa</taxon>
        <taxon>Ecdysozoa</taxon>
        <taxon>Arthropoda</taxon>
        <taxon>Hexapoda</taxon>
        <taxon>Insecta</taxon>
        <taxon>Pterygota</taxon>
        <taxon>Neoptera</taxon>
        <taxon>Endopterygota</taxon>
        <taxon>Diptera</taxon>
        <taxon>Brachycera</taxon>
        <taxon>Muscomorpha</taxon>
        <taxon>Tephritoidea</taxon>
        <taxon>Tephritidae</taxon>
        <taxon>Bactrocera</taxon>
        <taxon>Bactrocera</taxon>
    </lineage>
</organism>
<dbReference type="PIRSF" id="PIRSF000862">
    <property type="entry name" value="Steryl_ester_lip"/>
    <property type="match status" value="1"/>
</dbReference>
<name>A0ABM3JH12_BACDO</name>
<evidence type="ECO:0000256" key="2">
    <source>
        <dbReference type="PIRNR" id="PIRNR000862"/>
    </source>
</evidence>
<dbReference type="SUPFAM" id="SSF53474">
    <property type="entry name" value="alpha/beta-Hydrolases"/>
    <property type="match status" value="1"/>
</dbReference>
<evidence type="ECO:0000313" key="5">
    <source>
        <dbReference type="Proteomes" id="UP001652620"/>
    </source>
</evidence>
<evidence type="ECO:0000259" key="4">
    <source>
        <dbReference type="Pfam" id="PF04083"/>
    </source>
</evidence>
<sequence>MVASLKRFPLMQSRMRKLLATLLLTLACALSVGALNTAVSKDLVCRIITTNQYVCERHLVRTADGYELTLHRIPPKNNTQQNPPFILMHGLIGSAADFVLPGRKRSLGCILHEQGYDVWLANARGTTYSKRHAHMDSSNSSFWNFSWHEIGYYDLPAIVDYVRTTTGQQQVHFVAHSQGSTVFFVLLAERPEYNEKFASASLLAPVAFLANIRSPPFKIMTAKLEEIEVLLNHLGLYELFPSTALNQLGGHLLCSQDAPTQNLCLLFTFLTVGFSDYQMDRSLFPRILETTPAGISRNQFKHFGQLIRTGKFQKYDYQSKDENLRQYKRQTPPEYNLRNVRVPLHLFVGTRDLLLTKEDAIRLTKELKNAKYALHELRGFNHIDLLYSSMAPRLIYKQIINNARNVTLKNGSRV</sequence>
<evidence type="ECO:0000313" key="6">
    <source>
        <dbReference type="RefSeq" id="XP_049308505.1"/>
    </source>
</evidence>
<dbReference type="Proteomes" id="UP001652620">
    <property type="component" value="Chromosome 3"/>
</dbReference>